<dbReference type="RefSeq" id="WP_102586374.1">
    <property type="nucleotide sequence ID" value="NZ_BNAE01000004.1"/>
</dbReference>
<dbReference type="OrthoDB" id="9816273at2"/>
<dbReference type="FunFam" id="1.10.3210.10:FF:000018">
    <property type="entry name" value="Two-component system response regulator"/>
    <property type="match status" value="1"/>
</dbReference>
<evidence type="ECO:0000313" key="6">
    <source>
        <dbReference type="Proteomes" id="UP000235547"/>
    </source>
</evidence>
<dbReference type="Pfam" id="PF11849">
    <property type="entry name" value="DUF3369"/>
    <property type="match status" value="1"/>
</dbReference>
<dbReference type="Pfam" id="PF13487">
    <property type="entry name" value="HD_5"/>
    <property type="match status" value="1"/>
</dbReference>
<keyword evidence="6" id="KW-1185">Reference proteome</keyword>
<protein>
    <submittedName>
        <fullName evidence="5">Phosphodiesterase</fullName>
    </submittedName>
</protein>
<dbReference type="PROSITE" id="PS50110">
    <property type="entry name" value="RESPONSE_REGULATORY"/>
    <property type="match status" value="1"/>
</dbReference>
<dbReference type="InterPro" id="IPR003607">
    <property type="entry name" value="HD/PDEase_dom"/>
</dbReference>
<dbReference type="GO" id="GO:0004112">
    <property type="term" value="F:cyclic-nucleotide phosphodiesterase activity"/>
    <property type="evidence" value="ECO:0007669"/>
    <property type="project" value="UniProtKB-ARBA"/>
</dbReference>
<dbReference type="InterPro" id="IPR011006">
    <property type="entry name" value="CheY-like_superfamily"/>
</dbReference>
<comment type="caution">
    <text evidence="5">The sequence shown here is derived from an EMBL/GenBank/DDBJ whole genome shotgun (WGS) entry which is preliminary data.</text>
</comment>
<feature type="domain" description="HD-GYP" evidence="4">
    <location>
        <begin position="313"/>
        <end position="510"/>
    </location>
</feature>
<dbReference type="GO" id="GO:0000160">
    <property type="term" value="P:phosphorelay signal transduction system"/>
    <property type="evidence" value="ECO:0007669"/>
    <property type="project" value="InterPro"/>
</dbReference>
<feature type="modified residue" description="4-aspartylphosphate" evidence="2">
    <location>
        <position position="79"/>
    </location>
</feature>
<name>A0A2N7UQS1_9GAMM</name>
<dbReference type="Gene3D" id="1.10.3210.10">
    <property type="entry name" value="Hypothetical protein af1432"/>
    <property type="match status" value="1"/>
</dbReference>
<dbReference type="AlphaFoldDB" id="A0A2N7UQS1"/>
<dbReference type="SMART" id="SM00448">
    <property type="entry name" value="REC"/>
    <property type="match status" value="1"/>
</dbReference>
<dbReference type="Proteomes" id="UP000235547">
    <property type="component" value="Unassembled WGS sequence"/>
</dbReference>
<gene>
    <name evidence="5" type="ORF">C1H70_00510</name>
</gene>
<keyword evidence="2" id="KW-0597">Phosphoprotein</keyword>
<dbReference type="SUPFAM" id="SSF52172">
    <property type="entry name" value="CheY-like"/>
    <property type="match status" value="1"/>
</dbReference>
<feature type="domain" description="Response regulatory" evidence="3">
    <location>
        <begin position="24"/>
        <end position="148"/>
    </location>
</feature>
<dbReference type="InterPro" id="IPR037522">
    <property type="entry name" value="HD_GYP_dom"/>
</dbReference>
<dbReference type="InterPro" id="IPR052020">
    <property type="entry name" value="Cyclic_di-GMP/3'3'-cGAMP_PDE"/>
</dbReference>
<evidence type="ECO:0000259" key="4">
    <source>
        <dbReference type="PROSITE" id="PS51832"/>
    </source>
</evidence>
<keyword evidence="1" id="KW-0378">Hydrolase</keyword>
<dbReference type="PANTHER" id="PTHR45228:SF9">
    <property type="entry name" value="3'3'-CGAMP-SPECIFIC PHOSPHODIESTERASE 2"/>
    <property type="match status" value="1"/>
</dbReference>
<organism evidence="5 6">
    <name type="scientific">Halomonas urumqiensis</name>
    <dbReference type="NCBI Taxonomy" id="1684789"/>
    <lineage>
        <taxon>Bacteria</taxon>
        <taxon>Pseudomonadati</taxon>
        <taxon>Pseudomonadota</taxon>
        <taxon>Gammaproteobacteria</taxon>
        <taxon>Oceanospirillales</taxon>
        <taxon>Halomonadaceae</taxon>
        <taxon>Halomonas</taxon>
    </lineage>
</organism>
<dbReference type="CDD" id="cd00077">
    <property type="entry name" value="HDc"/>
    <property type="match status" value="1"/>
</dbReference>
<dbReference type="SMART" id="SM00471">
    <property type="entry name" value="HDc"/>
    <property type="match status" value="1"/>
</dbReference>
<dbReference type="PANTHER" id="PTHR45228">
    <property type="entry name" value="CYCLIC DI-GMP PHOSPHODIESTERASE TM_0186-RELATED"/>
    <property type="match status" value="1"/>
</dbReference>
<sequence length="515" mass="58490">MDFLRTSSSEAGVLHATEDERVWKVLIVDDEPEVHTVTKLALRSFRFQGERLELLSAMSAREALEIFEQHDDIALAMIDVVMETEHAGLDLIREVRERLKNRKSRLILRTGQAGQAPEDQVIRDYEIDDYKEKTELTTQKLRTLLYSTLRAYRDICVIEAQRDGLKRVIESCSSVQSSTTFNQFATAVLAQLMNLLNLGESAIYCVELPDGDQVEGELHILASTGDFVECKTLRELKSLPQKVIERITDASSTRQSQLYDDAYLFYSHGKRGTHNLLYLTYNQPLNDLDLQLLELYVSNVAITFESISLFESFQETSSELVYTLANAVEARSRETGAHVIRVALVSERLAQLYGLPERQCMLMKLASPLHDIGKVAIPDSILHKPGKLTAEEWTLMEKHVEYGVDILKKSSREVMRMGALIAGYHHEKWDGSGYPNGIAGEEIPIEGRITAVADVVDALGSKRSYKEPWPEEKILELLKSERGKHFDPTLVDLFLEHHKEFFAVRDKHPDNVNEI</sequence>
<dbReference type="SUPFAM" id="SSF109604">
    <property type="entry name" value="HD-domain/PDEase-like"/>
    <property type="match status" value="1"/>
</dbReference>
<evidence type="ECO:0000256" key="2">
    <source>
        <dbReference type="PROSITE-ProRule" id="PRU00169"/>
    </source>
</evidence>
<dbReference type="GO" id="GO:0009214">
    <property type="term" value="P:cyclic nucleotide catabolic process"/>
    <property type="evidence" value="ECO:0007669"/>
    <property type="project" value="UniProtKB-ARBA"/>
</dbReference>
<dbReference type="InterPro" id="IPR001789">
    <property type="entry name" value="Sig_transdc_resp-reg_receiver"/>
</dbReference>
<dbReference type="InterPro" id="IPR021800">
    <property type="entry name" value="DUF3369"/>
</dbReference>
<evidence type="ECO:0000259" key="3">
    <source>
        <dbReference type="PROSITE" id="PS50110"/>
    </source>
</evidence>
<dbReference type="EMBL" id="PNRG01000001">
    <property type="protein sequence ID" value="PMR82779.1"/>
    <property type="molecule type" value="Genomic_DNA"/>
</dbReference>
<accession>A0A2N7UQS1</accession>
<evidence type="ECO:0000313" key="5">
    <source>
        <dbReference type="EMBL" id="PMR82779.1"/>
    </source>
</evidence>
<proteinExistence type="predicted"/>
<dbReference type="Gene3D" id="3.40.50.2300">
    <property type="match status" value="1"/>
</dbReference>
<dbReference type="PROSITE" id="PS51832">
    <property type="entry name" value="HD_GYP"/>
    <property type="match status" value="1"/>
</dbReference>
<reference evidence="5 6" key="1">
    <citation type="submission" date="2018-01" db="EMBL/GenBank/DDBJ databases">
        <title>Halomonas endophytica sp. nov., isolated from storage liquid in the stems of Populus euphratica.</title>
        <authorList>
            <person name="Chen C."/>
        </authorList>
    </citation>
    <scope>NUCLEOTIDE SEQUENCE [LARGE SCALE GENOMIC DNA]</scope>
    <source>
        <strain evidence="5 6">BZ-SZ-XJ27</strain>
    </source>
</reference>
<evidence type="ECO:0000256" key="1">
    <source>
        <dbReference type="ARBA" id="ARBA00022801"/>
    </source>
</evidence>